<dbReference type="EMBL" id="CP002059">
    <property type="protein sequence ID" value="ADI65382.1"/>
    <property type="molecule type" value="Genomic_DNA"/>
</dbReference>
<evidence type="ECO:0000313" key="2">
    <source>
        <dbReference type="Proteomes" id="UP000001511"/>
    </source>
</evidence>
<keyword evidence="2" id="KW-1185">Reference proteome</keyword>
<proteinExistence type="predicted"/>
<dbReference type="AlphaFoldDB" id="D7E4R6"/>
<sequence>MLQNKLGNALQYLQRTHTVENNLQAVVAYNESLTVRQKLLVI</sequence>
<protein>
    <submittedName>
        <fullName evidence="1">Uncharacterized protein</fullName>
    </submittedName>
</protein>
<dbReference type="HOGENOM" id="CLU_3254865_0_0_3"/>
<reference evidence="1 2" key="1">
    <citation type="journal article" date="2010" name="PLoS ONE">
        <title>Genome erosion in a nitrogen-fixing vertically transmitted endosymbiotic multicellular cyanobacterium.</title>
        <authorList>
            <person name="Ran L."/>
            <person name="Larsson J."/>
            <person name="Vigil-Stenman T."/>
            <person name="Nylander J.A."/>
            <person name="Ininbergs K."/>
            <person name="Zheng W.W."/>
            <person name="Lapidus A."/>
            <person name="Lowry S."/>
            <person name="Haselkorn R."/>
            <person name="Bergman B."/>
        </authorList>
    </citation>
    <scope>NUCLEOTIDE SEQUENCE [LARGE SCALE GENOMIC DNA]</scope>
    <source>
        <strain evidence="1 2">0708</strain>
    </source>
</reference>
<accession>D7E4R6</accession>
<organism evidence="1 2">
    <name type="scientific">Nostoc azollae (strain 0708)</name>
    <name type="common">Anabaena azollae (strain 0708)</name>
    <dbReference type="NCBI Taxonomy" id="551115"/>
    <lineage>
        <taxon>Bacteria</taxon>
        <taxon>Bacillati</taxon>
        <taxon>Cyanobacteriota</taxon>
        <taxon>Cyanophyceae</taxon>
        <taxon>Nostocales</taxon>
        <taxon>Nostocaceae</taxon>
        <taxon>Trichormus</taxon>
    </lineage>
</organism>
<dbReference type="KEGG" id="naz:Aazo_3871"/>
<name>D7E4R6_NOSA0</name>
<evidence type="ECO:0000313" key="1">
    <source>
        <dbReference type="EMBL" id="ADI65382.1"/>
    </source>
</evidence>
<gene>
    <name evidence="1" type="ordered locus">Aazo_3871</name>
</gene>
<dbReference type="Proteomes" id="UP000001511">
    <property type="component" value="Chromosome"/>
</dbReference>